<name>A0A4Z1E2D3_9MICO</name>
<dbReference type="Pfam" id="PF01012">
    <property type="entry name" value="ETF"/>
    <property type="match status" value="1"/>
</dbReference>
<evidence type="ECO:0000259" key="7">
    <source>
        <dbReference type="SMART" id="SM00893"/>
    </source>
</evidence>
<evidence type="ECO:0000313" key="8">
    <source>
        <dbReference type="EMBL" id="TGO03987.1"/>
    </source>
</evidence>
<dbReference type="PANTHER" id="PTHR21294:SF8">
    <property type="entry name" value="ELECTRON TRANSFER FLAVOPROTEIN SUBUNIT BETA"/>
    <property type="match status" value="1"/>
</dbReference>
<comment type="caution">
    <text evidence="8">The sequence shown here is derived from an EMBL/GenBank/DDBJ whole genome shotgun (WGS) entry which is preliminary data.</text>
</comment>
<proteinExistence type="inferred from homology"/>
<comment type="cofactor">
    <cofactor evidence="1">
        <name>FAD</name>
        <dbReference type="ChEBI" id="CHEBI:57692"/>
    </cofactor>
</comment>
<dbReference type="RefSeq" id="WP_135850600.1">
    <property type="nucleotide sequence ID" value="NZ_RHPJ01000004.1"/>
</dbReference>
<evidence type="ECO:0000256" key="3">
    <source>
        <dbReference type="ARBA" id="ARBA00011355"/>
    </source>
</evidence>
<evidence type="ECO:0000256" key="1">
    <source>
        <dbReference type="ARBA" id="ARBA00001974"/>
    </source>
</evidence>
<dbReference type="Proteomes" id="UP000297318">
    <property type="component" value="Unassembled WGS sequence"/>
</dbReference>
<comment type="subunit">
    <text evidence="3">Heterodimer of an alpha and a beta subunit.</text>
</comment>
<dbReference type="GO" id="GO:0009055">
    <property type="term" value="F:electron transfer activity"/>
    <property type="evidence" value="ECO:0007669"/>
    <property type="project" value="InterPro"/>
</dbReference>
<dbReference type="Gene3D" id="3.40.50.620">
    <property type="entry name" value="HUPs"/>
    <property type="match status" value="1"/>
</dbReference>
<dbReference type="InterPro" id="IPR014729">
    <property type="entry name" value="Rossmann-like_a/b/a_fold"/>
</dbReference>
<comment type="similarity">
    <text evidence="2">Belongs to the ETF beta-subunit/FixA family.</text>
</comment>
<comment type="function">
    <text evidence="6">The electron transfer flavoprotein serves as a specific electron acceptor for other dehydrogenases. It transfers the electrons to the main respiratory chain via ETF-ubiquinone oxidoreductase (ETF dehydrogenase).</text>
</comment>
<sequence length="279" mass="28106">MRVVVLVKQVPDISSDRSLSSDGRLERTPTTAVLNELDEGGLETALRSADALGASLVAITMGPEQASAAARKALQVGAALGIHVCDDALAGSDVVGTARVLAAAIRLLEREDPQDPVALVVAGMSALDGLGSVVPALVAAELGWPIASYSATVAIDAGDGTLASAGGAHATITRATDHGSEELRTSLPAVVSVTDTIAALRVPSFATMLAARKATLRTLTVADLGLATDDVGVAGARATIADARPRPPRPPVQVVTDTGSAGTELVDFLVARGLVEVSA</sequence>
<reference evidence="8 9" key="1">
    <citation type="submission" date="2018-11" db="EMBL/GenBank/DDBJ databases">
        <title>Complete genome sequencing of the Actinobacteria Serinibacter sp. K3-2.</title>
        <authorList>
            <person name="Rakitin A.L."/>
            <person name="Beletsky A.V."/>
            <person name="Mardanov A.V."/>
            <person name="Ravin N.V."/>
            <person name="Gromova A.S."/>
            <person name="Filippova S.N."/>
            <person name="Gal'Chenko V.F."/>
        </authorList>
    </citation>
    <scope>NUCLEOTIDE SEQUENCE [LARGE SCALE GENOMIC DNA]</scope>
    <source>
        <strain evidence="8 9">K3-2</strain>
    </source>
</reference>
<keyword evidence="5" id="KW-0249">Electron transport</keyword>
<keyword evidence="4" id="KW-0813">Transport</keyword>
<dbReference type="SMART" id="SM00893">
    <property type="entry name" value="ETF"/>
    <property type="match status" value="1"/>
</dbReference>
<organism evidence="8 9">
    <name type="scientific">Serinibacter arcticus</name>
    <dbReference type="NCBI Taxonomy" id="1655435"/>
    <lineage>
        <taxon>Bacteria</taxon>
        <taxon>Bacillati</taxon>
        <taxon>Actinomycetota</taxon>
        <taxon>Actinomycetes</taxon>
        <taxon>Micrococcales</taxon>
        <taxon>Beutenbergiaceae</taxon>
        <taxon>Serinibacter</taxon>
    </lineage>
</organism>
<dbReference type="OrthoDB" id="9804960at2"/>
<feature type="domain" description="Electron transfer flavoprotein alpha/beta-subunit N-terminal" evidence="7">
    <location>
        <begin position="22"/>
        <end position="228"/>
    </location>
</feature>
<evidence type="ECO:0000256" key="5">
    <source>
        <dbReference type="ARBA" id="ARBA00022982"/>
    </source>
</evidence>
<dbReference type="SUPFAM" id="SSF52402">
    <property type="entry name" value="Adenine nucleotide alpha hydrolases-like"/>
    <property type="match status" value="1"/>
</dbReference>
<keyword evidence="9" id="KW-1185">Reference proteome</keyword>
<dbReference type="GO" id="GO:0005829">
    <property type="term" value="C:cytosol"/>
    <property type="evidence" value="ECO:0007669"/>
    <property type="project" value="TreeGrafter"/>
</dbReference>
<dbReference type="PIRSF" id="PIRSF000090">
    <property type="entry name" value="Beta-ETF"/>
    <property type="match status" value="1"/>
</dbReference>
<evidence type="ECO:0000313" key="9">
    <source>
        <dbReference type="Proteomes" id="UP000297318"/>
    </source>
</evidence>
<evidence type="ECO:0000256" key="6">
    <source>
        <dbReference type="ARBA" id="ARBA00025649"/>
    </source>
</evidence>
<protein>
    <submittedName>
        <fullName evidence="8">Electron transfer flavoprotein, beta subunit</fullName>
    </submittedName>
</protein>
<dbReference type="PANTHER" id="PTHR21294">
    <property type="entry name" value="ELECTRON TRANSFER FLAVOPROTEIN BETA-SUBUNIT"/>
    <property type="match status" value="1"/>
</dbReference>
<dbReference type="EMBL" id="RHPJ01000004">
    <property type="protein sequence ID" value="TGO03987.1"/>
    <property type="molecule type" value="Genomic_DNA"/>
</dbReference>
<dbReference type="InterPro" id="IPR014730">
    <property type="entry name" value="ETF_a/b_N"/>
</dbReference>
<gene>
    <name evidence="8" type="ORF">SERN_2578</name>
</gene>
<evidence type="ECO:0000256" key="4">
    <source>
        <dbReference type="ARBA" id="ARBA00022448"/>
    </source>
</evidence>
<dbReference type="AlphaFoldDB" id="A0A4Z1E2D3"/>
<evidence type="ECO:0000256" key="2">
    <source>
        <dbReference type="ARBA" id="ARBA00007557"/>
    </source>
</evidence>
<dbReference type="InterPro" id="IPR012255">
    <property type="entry name" value="ETF_b"/>
</dbReference>
<accession>A0A4Z1E2D3</accession>